<evidence type="ECO:0000313" key="1">
    <source>
        <dbReference type="EMBL" id="KAI4340504.1"/>
    </source>
</evidence>
<gene>
    <name evidence="1" type="ORF">MLD38_025333</name>
</gene>
<reference evidence="2" key="1">
    <citation type="journal article" date="2023" name="Front. Plant Sci.">
        <title>Chromosomal-level genome assembly of Melastoma candidum provides insights into trichome evolution.</title>
        <authorList>
            <person name="Zhong Y."/>
            <person name="Wu W."/>
            <person name="Sun C."/>
            <person name="Zou P."/>
            <person name="Liu Y."/>
            <person name="Dai S."/>
            <person name="Zhou R."/>
        </authorList>
    </citation>
    <scope>NUCLEOTIDE SEQUENCE [LARGE SCALE GENOMIC DNA]</scope>
</reference>
<proteinExistence type="predicted"/>
<dbReference type="Proteomes" id="UP001057402">
    <property type="component" value="Chromosome 7"/>
</dbReference>
<dbReference type="EMBL" id="CM042886">
    <property type="protein sequence ID" value="KAI4340504.1"/>
    <property type="molecule type" value="Genomic_DNA"/>
</dbReference>
<comment type="caution">
    <text evidence="1">The sequence shown here is derived from an EMBL/GenBank/DDBJ whole genome shotgun (WGS) entry which is preliminary data.</text>
</comment>
<protein>
    <submittedName>
        <fullName evidence="1">Uncharacterized protein</fullName>
    </submittedName>
</protein>
<keyword evidence="2" id="KW-1185">Reference proteome</keyword>
<accession>A0ACB9NY50</accession>
<name>A0ACB9NY50_9MYRT</name>
<sequence>MQDCTTKLNSELTDVKILFCDVYQGIMEIIANPIKHGMEDEGISKCGGISTTQLGKRTDCLRRSGDSNRRTKLGSICHPVSIQKLVSTSVSVSSSYVGCGTYNNSRLDGSPQP</sequence>
<evidence type="ECO:0000313" key="2">
    <source>
        <dbReference type="Proteomes" id="UP001057402"/>
    </source>
</evidence>
<organism evidence="1 2">
    <name type="scientific">Melastoma candidum</name>
    <dbReference type="NCBI Taxonomy" id="119954"/>
    <lineage>
        <taxon>Eukaryota</taxon>
        <taxon>Viridiplantae</taxon>
        <taxon>Streptophyta</taxon>
        <taxon>Embryophyta</taxon>
        <taxon>Tracheophyta</taxon>
        <taxon>Spermatophyta</taxon>
        <taxon>Magnoliopsida</taxon>
        <taxon>eudicotyledons</taxon>
        <taxon>Gunneridae</taxon>
        <taxon>Pentapetalae</taxon>
        <taxon>rosids</taxon>
        <taxon>malvids</taxon>
        <taxon>Myrtales</taxon>
        <taxon>Melastomataceae</taxon>
        <taxon>Melastomatoideae</taxon>
        <taxon>Melastomateae</taxon>
        <taxon>Melastoma</taxon>
    </lineage>
</organism>